<gene>
    <name evidence="1" type="ORF">Q9S78_12125</name>
</gene>
<dbReference type="Proteomes" id="UP001262835">
    <property type="component" value="Unassembled WGS sequence"/>
</dbReference>
<name>A0ABU3GL90_9MICO</name>
<accession>A0ABU3GL90</accession>
<dbReference type="EMBL" id="JAUZVT010000002">
    <property type="protein sequence ID" value="MDT3331416.1"/>
    <property type="molecule type" value="Genomic_DNA"/>
</dbReference>
<comment type="caution">
    <text evidence="1">The sequence shown here is derived from an EMBL/GenBank/DDBJ whole genome shotgun (WGS) entry which is preliminary data.</text>
</comment>
<dbReference type="RefSeq" id="WP_311870431.1">
    <property type="nucleotide sequence ID" value="NZ_JAUZVT010000002.1"/>
</dbReference>
<sequence length="88" mass="9808">MFEAEKARRVMDALKKLACTSQELQTQYRDLYQKVNPSLAPAPLTPESVTIGLLIQQSVLLTETVAEIGTLFLEELLDDSEARDLGIE</sequence>
<keyword evidence="2" id="KW-1185">Reference proteome</keyword>
<evidence type="ECO:0000313" key="1">
    <source>
        <dbReference type="EMBL" id="MDT3331416.1"/>
    </source>
</evidence>
<organism evidence="1 2">
    <name type="scientific">Microbacterium aquilitoris</name>
    <dbReference type="NCBI Taxonomy" id="3067307"/>
    <lineage>
        <taxon>Bacteria</taxon>
        <taxon>Bacillati</taxon>
        <taxon>Actinomycetota</taxon>
        <taxon>Actinomycetes</taxon>
        <taxon>Micrococcales</taxon>
        <taxon>Microbacteriaceae</taxon>
        <taxon>Microbacterium</taxon>
    </lineage>
</organism>
<reference evidence="1 2" key="1">
    <citation type="submission" date="2023-08" db="EMBL/GenBank/DDBJ databases">
        <title>Microbacterium aquilitoris sp. nov. and Microbacterium gwkjibeachense sp. nov., isolated from beach.</title>
        <authorList>
            <person name="Lee S.D."/>
            <person name="Yang H."/>
            <person name="Kim I."/>
        </authorList>
    </citation>
    <scope>NUCLEOTIDE SEQUENCE [LARGE SCALE GENOMIC DNA]</scope>
    <source>
        <strain evidence="1 2">KSW-18</strain>
    </source>
</reference>
<proteinExistence type="predicted"/>
<protein>
    <submittedName>
        <fullName evidence="1">Uncharacterized protein</fullName>
    </submittedName>
</protein>
<evidence type="ECO:0000313" key="2">
    <source>
        <dbReference type="Proteomes" id="UP001262835"/>
    </source>
</evidence>